<keyword evidence="3" id="KW-0675">Receptor</keyword>
<dbReference type="SUPFAM" id="SSF53850">
    <property type="entry name" value="Periplasmic binding protein-like II"/>
    <property type="match status" value="1"/>
</dbReference>
<evidence type="ECO:0000256" key="1">
    <source>
        <dbReference type="ARBA" id="ARBA00006987"/>
    </source>
</evidence>
<protein>
    <submittedName>
        <fullName evidence="3">Tripartite-type tricarboxylate transporter receptor subunit TctC</fullName>
    </submittedName>
</protein>
<sequence>MPTPSLIPARRRLLAVAASTLAVAGWAPCAAMAQAWPSRPVTIVVPFPAGGGTDVAIRSIQPQLQKELGQPVIIDNRAGAGGTIGSAYVAKAAPDGYTAVLATTSTHAVSVSVYPNLPYAPERDFVYAGFVATSPYVLAVHPSLRARDVKGLVELLKKNPQHYSFASVGAGTVSHLLGEQFKTYAGVPLVHVPYRGAAPAYTDLMGGQVQLMFDNPAGLVPSIRAGRLIALATTAPNALLGEVPTFAQQGIPNFTQSLWYGLAFPKGTPAPVVQRMNQALNKVLADRAVSADFAAKGLNARPGIPAELQAAVKADIPYWSRIAKDVGAKID</sequence>
<accession>A0AAE4BW82</accession>
<gene>
    <name evidence="3" type="ORF">J2738_002859</name>
</gene>
<dbReference type="InterPro" id="IPR005064">
    <property type="entry name" value="BUG"/>
</dbReference>
<keyword evidence="2" id="KW-0732">Signal</keyword>
<name>A0AAE4BW82_VARPD</name>
<dbReference type="Gene3D" id="3.40.190.150">
    <property type="entry name" value="Bordetella uptake gene, domain 1"/>
    <property type="match status" value="1"/>
</dbReference>
<proteinExistence type="inferred from homology"/>
<comment type="caution">
    <text evidence="3">The sequence shown here is derived from an EMBL/GenBank/DDBJ whole genome shotgun (WGS) entry which is preliminary data.</text>
</comment>
<dbReference type="Gene3D" id="3.40.190.10">
    <property type="entry name" value="Periplasmic binding protein-like II"/>
    <property type="match status" value="1"/>
</dbReference>
<dbReference type="EMBL" id="JAVDQZ010000004">
    <property type="protein sequence ID" value="MDR6426721.1"/>
    <property type="molecule type" value="Genomic_DNA"/>
</dbReference>
<feature type="chain" id="PRO_5041977548" evidence="2">
    <location>
        <begin position="34"/>
        <end position="331"/>
    </location>
</feature>
<dbReference type="Proteomes" id="UP001184828">
    <property type="component" value="Unassembled WGS sequence"/>
</dbReference>
<dbReference type="PIRSF" id="PIRSF017082">
    <property type="entry name" value="YflP"/>
    <property type="match status" value="1"/>
</dbReference>
<evidence type="ECO:0000256" key="2">
    <source>
        <dbReference type="SAM" id="SignalP"/>
    </source>
</evidence>
<dbReference type="RefSeq" id="WP_309927626.1">
    <property type="nucleotide sequence ID" value="NZ_JAVDQZ010000004.1"/>
</dbReference>
<dbReference type="PROSITE" id="PS51318">
    <property type="entry name" value="TAT"/>
    <property type="match status" value="1"/>
</dbReference>
<reference evidence="3" key="1">
    <citation type="submission" date="2023-07" db="EMBL/GenBank/DDBJ databases">
        <title>Sorghum-associated microbial communities from plants grown in Nebraska, USA.</title>
        <authorList>
            <person name="Schachtman D."/>
        </authorList>
    </citation>
    <scope>NUCLEOTIDE SEQUENCE</scope>
    <source>
        <strain evidence="3">DS2114</strain>
    </source>
</reference>
<dbReference type="AlphaFoldDB" id="A0AAE4BW82"/>
<dbReference type="InterPro" id="IPR006311">
    <property type="entry name" value="TAT_signal"/>
</dbReference>
<dbReference type="CDD" id="cd07012">
    <property type="entry name" value="PBP2_Bug_TTT"/>
    <property type="match status" value="1"/>
</dbReference>
<organism evidence="3 4">
    <name type="scientific">Variovorax paradoxus</name>
    <dbReference type="NCBI Taxonomy" id="34073"/>
    <lineage>
        <taxon>Bacteria</taxon>
        <taxon>Pseudomonadati</taxon>
        <taxon>Pseudomonadota</taxon>
        <taxon>Betaproteobacteria</taxon>
        <taxon>Burkholderiales</taxon>
        <taxon>Comamonadaceae</taxon>
        <taxon>Variovorax</taxon>
    </lineage>
</organism>
<dbReference type="PANTHER" id="PTHR42928:SF5">
    <property type="entry name" value="BLR1237 PROTEIN"/>
    <property type="match status" value="1"/>
</dbReference>
<dbReference type="Pfam" id="PF03401">
    <property type="entry name" value="TctC"/>
    <property type="match status" value="1"/>
</dbReference>
<dbReference type="PANTHER" id="PTHR42928">
    <property type="entry name" value="TRICARBOXYLATE-BINDING PROTEIN"/>
    <property type="match status" value="1"/>
</dbReference>
<evidence type="ECO:0000313" key="4">
    <source>
        <dbReference type="Proteomes" id="UP001184828"/>
    </source>
</evidence>
<evidence type="ECO:0000313" key="3">
    <source>
        <dbReference type="EMBL" id="MDR6426721.1"/>
    </source>
</evidence>
<feature type="signal peptide" evidence="2">
    <location>
        <begin position="1"/>
        <end position="33"/>
    </location>
</feature>
<comment type="similarity">
    <text evidence="1">Belongs to the UPF0065 (bug) family.</text>
</comment>
<dbReference type="InterPro" id="IPR042100">
    <property type="entry name" value="Bug_dom1"/>
</dbReference>